<reference evidence="2 3" key="1">
    <citation type="submission" date="2024-01" db="EMBL/GenBank/DDBJ databases">
        <title>The genomes of 5 underutilized Papilionoideae crops provide insights into root nodulation and disease resistance.</title>
        <authorList>
            <person name="Yuan L."/>
        </authorList>
    </citation>
    <scope>NUCLEOTIDE SEQUENCE [LARGE SCALE GENOMIC DNA]</scope>
    <source>
        <strain evidence="2">LY-2023</strain>
        <tissue evidence="2">Leaf</tissue>
    </source>
</reference>
<organism evidence="2 3">
    <name type="scientific">Clitoria ternatea</name>
    <name type="common">Butterfly pea</name>
    <dbReference type="NCBI Taxonomy" id="43366"/>
    <lineage>
        <taxon>Eukaryota</taxon>
        <taxon>Viridiplantae</taxon>
        <taxon>Streptophyta</taxon>
        <taxon>Embryophyta</taxon>
        <taxon>Tracheophyta</taxon>
        <taxon>Spermatophyta</taxon>
        <taxon>Magnoliopsida</taxon>
        <taxon>eudicotyledons</taxon>
        <taxon>Gunneridae</taxon>
        <taxon>Pentapetalae</taxon>
        <taxon>rosids</taxon>
        <taxon>fabids</taxon>
        <taxon>Fabales</taxon>
        <taxon>Fabaceae</taxon>
        <taxon>Papilionoideae</taxon>
        <taxon>50 kb inversion clade</taxon>
        <taxon>NPAAA clade</taxon>
        <taxon>indigoferoid/millettioid clade</taxon>
        <taxon>Phaseoleae</taxon>
        <taxon>Clitoria</taxon>
    </lineage>
</organism>
<proteinExistence type="predicted"/>
<keyword evidence="3" id="KW-1185">Reference proteome</keyword>
<feature type="region of interest" description="Disordered" evidence="1">
    <location>
        <begin position="59"/>
        <end position="84"/>
    </location>
</feature>
<name>A0AAN9JSC3_CLITE</name>
<accession>A0AAN9JSC3</accession>
<dbReference type="Proteomes" id="UP001359559">
    <property type="component" value="Unassembled WGS sequence"/>
</dbReference>
<dbReference type="EMBL" id="JAYKXN010000003">
    <property type="protein sequence ID" value="KAK7303389.1"/>
    <property type="molecule type" value="Genomic_DNA"/>
</dbReference>
<comment type="caution">
    <text evidence="2">The sequence shown here is derived from an EMBL/GenBank/DDBJ whole genome shotgun (WGS) entry which is preliminary data.</text>
</comment>
<sequence>MAPVFEELDFSYLDALFLTVDVDEVTGLIPIKIVVKEIKRKDEDEVTKEQNVSVIDKEMEAKDEATKEQNTDIISDQRKDEGKATKVIIVH</sequence>
<dbReference type="AlphaFoldDB" id="A0AAN9JSC3"/>
<evidence type="ECO:0000256" key="1">
    <source>
        <dbReference type="SAM" id="MobiDB-lite"/>
    </source>
</evidence>
<protein>
    <submittedName>
        <fullName evidence="2">Uncharacterized protein</fullName>
    </submittedName>
</protein>
<evidence type="ECO:0000313" key="3">
    <source>
        <dbReference type="Proteomes" id="UP001359559"/>
    </source>
</evidence>
<gene>
    <name evidence="2" type="ORF">RJT34_14294</name>
</gene>
<evidence type="ECO:0000313" key="2">
    <source>
        <dbReference type="EMBL" id="KAK7303389.1"/>
    </source>
</evidence>